<reference evidence="10" key="1">
    <citation type="journal article" date="2019" name="Int. J. Syst. Evol. Microbiol.">
        <title>The Global Catalogue of Microorganisms (GCM) 10K type strain sequencing project: providing services to taxonomists for standard genome sequencing and annotation.</title>
        <authorList>
            <consortium name="The Broad Institute Genomics Platform"/>
            <consortium name="The Broad Institute Genome Sequencing Center for Infectious Disease"/>
            <person name="Wu L."/>
            <person name="Ma J."/>
        </authorList>
    </citation>
    <scope>NUCLEOTIDE SEQUENCE [LARGE SCALE GENOMIC DNA]</scope>
    <source>
        <strain evidence="10">TISTR 1535</strain>
    </source>
</reference>
<evidence type="ECO:0000256" key="3">
    <source>
        <dbReference type="ARBA" id="ARBA00022448"/>
    </source>
</evidence>
<evidence type="ECO:0000313" key="10">
    <source>
        <dbReference type="Proteomes" id="UP001597502"/>
    </source>
</evidence>
<keyword evidence="10" id="KW-1185">Reference proteome</keyword>
<dbReference type="PROSITE" id="PS51257">
    <property type="entry name" value="PROKAR_LIPOPROTEIN"/>
    <property type="match status" value="1"/>
</dbReference>
<accession>A0ABW5V601</accession>
<name>A0ABW5V601_9BACI</name>
<feature type="region of interest" description="Disordered" evidence="6">
    <location>
        <begin position="23"/>
        <end position="51"/>
    </location>
</feature>
<dbReference type="RefSeq" id="WP_382391143.1">
    <property type="nucleotide sequence ID" value="NZ_JBHUNA010000005.1"/>
</dbReference>
<dbReference type="Pfam" id="PF01497">
    <property type="entry name" value="Peripla_BP_2"/>
    <property type="match status" value="1"/>
</dbReference>
<dbReference type="CDD" id="cd01140">
    <property type="entry name" value="FatB"/>
    <property type="match status" value="1"/>
</dbReference>
<feature type="signal peptide" evidence="7">
    <location>
        <begin position="1"/>
        <end position="19"/>
    </location>
</feature>
<feature type="chain" id="PRO_5046482106" evidence="7">
    <location>
        <begin position="20"/>
        <end position="317"/>
    </location>
</feature>
<dbReference type="InterPro" id="IPR033870">
    <property type="entry name" value="FatB"/>
</dbReference>
<evidence type="ECO:0000259" key="8">
    <source>
        <dbReference type="PROSITE" id="PS50983"/>
    </source>
</evidence>
<evidence type="ECO:0000256" key="6">
    <source>
        <dbReference type="SAM" id="MobiDB-lite"/>
    </source>
</evidence>
<feature type="compositionally biased region" description="Basic and acidic residues" evidence="6">
    <location>
        <begin position="29"/>
        <end position="51"/>
    </location>
</feature>
<keyword evidence="3" id="KW-0813">Transport</keyword>
<dbReference type="PANTHER" id="PTHR30532:SF28">
    <property type="entry name" value="PETROBACTIN-BINDING PROTEIN YCLQ"/>
    <property type="match status" value="1"/>
</dbReference>
<feature type="coiled-coil region" evidence="5">
    <location>
        <begin position="166"/>
        <end position="193"/>
    </location>
</feature>
<sequence>MRKLLLITVLSGLMVFVAACGSSSDSSEEDKGNASGEAEKVTVNHELGETDVPKNPEKVVVFDFGTLDTLDKLGVNVTGVPKGSIPDYLEKYKSDKYANAGSLKEPDFDKLAQINPDLIIISGRQASLYDQLKEIAPTVHLGVDTTRYMDSFKENLNKIGTIFGKQDEIDKELEAIEKSIADLKEKAEASNKEALIILANDDKISAYGPNSRFGIIHDVFGVPAVDKNIEVSTHGMNVSFEYVVEQNPEMLYVIDRGAVVGSESSAKQVVENDLTKKTKAYKNDNIVYLNPDYWYLSGGGLVSVQEMVNEIDESLSE</sequence>
<dbReference type="Gene3D" id="3.40.50.1980">
    <property type="entry name" value="Nitrogenase molybdenum iron protein domain"/>
    <property type="match status" value="2"/>
</dbReference>
<evidence type="ECO:0000256" key="1">
    <source>
        <dbReference type="ARBA" id="ARBA00004193"/>
    </source>
</evidence>
<evidence type="ECO:0000313" key="9">
    <source>
        <dbReference type="EMBL" id="MFD2760045.1"/>
    </source>
</evidence>
<keyword evidence="4 7" id="KW-0732">Signal</keyword>
<comment type="subcellular location">
    <subcellularLocation>
        <location evidence="1">Cell membrane</location>
        <topology evidence="1">Lipid-anchor</topology>
    </subcellularLocation>
</comment>
<evidence type="ECO:0000256" key="2">
    <source>
        <dbReference type="ARBA" id="ARBA00008814"/>
    </source>
</evidence>
<evidence type="ECO:0000256" key="7">
    <source>
        <dbReference type="SAM" id="SignalP"/>
    </source>
</evidence>
<gene>
    <name evidence="9" type="ORF">ACFSUO_03480</name>
</gene>
<comment type="similarity">
    <text evidence="2">Belongs to the bacterial solute-binding protein 8 family.</text>
</comment>
<dbReference type="EMBL" id="JBHUNA010000005">
    <property type="protein sequence ID" value="MFD2760045.1"/>
    <property type="molecule type" value="Genomic_DNA"/>
</dbReference>
<dbReference type="SUPFAM" id="SSF53807">
    <property type="entry name" value="Helical backbone' metal receptor"/>
    <property type="match status" value="1"/>
</dbReference>
<dbReference type="PANTHER" id="PTHR30532">
    <property type="entry name" value="IRON III DICITRATE-BINDING PERIPLASMIC PROTEIN"/>
    <property type="match status" value="1"/>
</dbReference>
<dbReference type="InterPro" id="IPR002491">
    <property type="entry name" value="ABC_transptr_periplasmic_BD"/>
</dbReference>
<protein>
    <submittedName>
        <fullName evidence="9">Siderophore ABC transporter substrate-binding protein</fullName>
    </submittedName>
</protein>
<evidence type="ECO:0000256" key="5">
    <source>
        <dbReference type="SAM" id="Coils"/>
    </source>
</evidence>
<dbReference type="Proteomes" id="UP001597502">
    <property type="component" value="Unassembled WGS sequence"/>
</dbReference>
<keyword evidence="5" id="KW-0175">Coiled coil</keyword>
<proteinExistence type="inferred from homology"/>
<organism evidence="9 10">
    <name type="scientific">Lentibacillus juripiscarius</name>
    <dbReference type="NCBI Taxonomy" id="257446"/>
    <lineage>
        <taxon>Bacteria</taxon>
        <taxon>Bacillati</taxon>
        <taxon>Bacillota</taxon>
        <taxon>Bacilli</taxon>
        <taxon>Bacillales</taxon>
        <taxon>Bacillaceae</taxon>
        <taxon>Lentibacillus</taxon>
    </lineage>
</organism>
<dbReference type="PROSITE" id="PS50983">
    <property type="entry name" value="FE_B12_PBP"/>
    <property type="match status" value="1"/>
</dbReference>
<dbReference type="InterPro" id="IPR051313">
    <property type="entry name" value="Bact_iron-sidero_bind"/>
</dbReference>
<evidence type="ECO:0000256" key="4">
    <source>
        <dbReference type="ARBA" id="ARBA00022729"/>
    </source>
</evidence>
<comment type="caution">
    <text evidence="9">The sequence shown here is derived from an EMBL/GenBank/DDBJ whole genome shotgun (WGS) entry which is preliminary data.</text>
</comment>
<feature type="domain" description="Fe/B12 periplasmic-binding" evidence="8">
    <location>
        <begin position="58"/>
        <end position="317"/>
    </location>
</feature>